<evidence type="ECO:0000313" key="3">
    <source>
        <dbReference type="Proteomes" id="UP000430368"/>
    </source>
</evidence>
<organism evidence="2 3">
    <name type="scientific">Serratia rhizosphaerae</name>
    <dbReference type="NCBI Taxonomy" id="2597702"/>
    <lineage>
        <taxon>Bacteria</taxon>
        <taxon>Pseudomonadati</taxon>
        <taxon>Pseudomonadota</taxon>
        <taxon>Gammaproteobacteria</taxon>
        <taxon>Enterobacterales</taxon>
        <taxon>Yersiniaceae</taxon>
        <taxon>Serratia</taxon>
    </lineage>
</organism>
<feature type="region of interest" description="Disordered" evidence="1">
    <location>
        <begin position="199"/>
        <end position="230"/>
    </location>
</feature>
<dbReference type="RefSeq" id="WP_160029860.1">
    <property type="nucleotide sequence ID" value="NZ_CP041764.1"/>
</dbReference>
<feature type="compositionally biased region" description="Polar residues" evidence="1">
    <location>
        <begin position="92"/>
        <end position="105"/>
    </location>
</feature>
<evidence type="ECO:0000256" key="1">
    <source>
        <dbReference type="SAM" id="MobiDB-lite"/>
    </source>
</evidence>
<feature type="region of interest" description="Disordered" evidence="1">
    <location>
        <begin position="88"/>
        <end position="114"/>
    </location>
</feature>
<dbReference type="Proteomes" id="UP000430368">
    <property type="component" value="Chromosome"/>
</dbReference>
<name>A0ABX6GNK4_9GAMM</name>
<accession>A0ABX6GNK4</accession>
<keyword evidence="3" id="KW-1185">Reference proteome</keyword>
<feature type="compositionally biased region" description="Low complexity" evidence="1">
    <location>
        <begin position="208"/>
        <end position="225"/>
    </location>
</feature>
<evidence type="ECO:0000313" key="2">
    <source>
        <dbReference type="EMBL" id="QHA87879.1"/>
    </source>
</evidence>
<reference evidence="2 3" key="1">
    <citation type="submission" date="2019-07" db="EMBL/GenBank/DDBJ databases">
        <title>Serratia dokdonensis sp. nov., an elicitor of systemic resistance in Nicotiana Tabacum.</title>
        <authorList>
            <person name="Son J.-S."/>
            <person name="Hwang Y.-J."/>
            <person name="Lee S.-Y."/>
            <person name="Ghim S.-Y."/>
        </authorList>
    </citation>
    <scope>NUCLEOTIDE SEQUENCE [LARGE SCALE GENOMIC DNA]</scope>
    <source>
        <strain evidence="2 3">KUDC3025</strain>
    </source>
</reference>
<sequence length="260" mass="26520">MTLNISGSGVGMPLVGNLIERANENVEKIEQAISLPQQNSAVKFSNANGAEFMQQMTAHEGAAQPAQQGGLMQKLLMLIGLQQLLGGNGTQPVEQSPRQSENSAPAGQSSASGGVGGVIQQVMQMMQQLMQMIQQLTGGKDAQSADGVQNGQNGGQTQSARSQSETPASGGQSQGGVSGLVQQLMQMMQQLMQIMQQLAGGGQKAAPSGENGNAESGGSAQPAQQQGGGNMLSKLLGSVLQMVGLDALMSKLGGTQNNGG</sequence>
<protein>
    <submittedName>
        <fullName evidence="2">Uncharacterized protein</fullName>
    </submittedName>
</protein>
<feature type="region of interest" description="Disordered" evidence="1">
    <location>
        <begin position="137"/>
        <end position="177"/>
    </location>
</feature>
<feature type="compositionally biased region" description="Low complexity" evidence="1">
    <location>
        <begin position="147"/>
        <end position="158"/>
    </location>
</feature>
<dbReference type="EMBL" id="CP041764">
    <property type="protein sequence ID" value="QHA87879.1"/>
    <property type="molecule type" value="Genomic_DNA"/>
</dbReference>
<proteinExistence type="predicted"/>
<gene>
    <name evidence="2" type="ORF">FO014_13415</name>
</gene>